<comment type="caution">
    <text evidence="11">The sequence shown here is derived from an EMBL/GenBank/DDBJ whole genome shotgun (WGS) entry which is preliminary data.</text>
</comment>
<evidence type="ECO:0000256" key="7">
    <source>
        <dbReference type="ARBA" id="ARBA00022989"/>
    </source>
</evidence>
<comment type="subcellular location">
    <subcellularLocation>
        <location evidence="1">Membrane</location>
        <topology evidence="1">Multi-pass membrane protein</topology>
    </subcellularLocation>
</comment>
<feature type="compositionally biased region" description="Basic and acidic residues" evidence="9">
    <location>
        <begin position="52"/>
        <end position="71"/>
    </location>
</feature>
<evidence type="ECO:0000313" key="11">
    <source>
        <dbReference type="EMBL" id="KAA1074243.1"/>
    </source>
</evidence>
<dbReference type="PANTHER" id="PTHR22601">
    <property type="entry name" value="ISP4 LIKE PROTEIN"/>
    <property type="match status" value="1"/>
</dbReference>
<organism evidence="11 12">
    <name type="scientific">Puccinia graminis f. sp. tritici</name>
    <dbReference type="NCBI Taxonomy" id="56615"/>
    <lineage>
        <taxon>Eukaryota</taxon>
        <taxon>Fungi</taxon>
        <taxon>Dikarya</taxon>
        <taxon>Basidiomycota</taxon>
        <taxon>Pucciniomycotina</taxon>
        <taxon>Pucciniomycetes</taxon>
        <taxon>Pucciniales</taxon>
        <taxon>Pucciniaceae</taxon>
        <taxon>Puccinia</taxon>
    </lineage>
</organism>
<evidence type="ECO:0000256" key="6">
    <source>
        <dbReference type="ARBA" id="ARBA00022927"/>
    </source>
</evidence>
<keyword evidence="5" id="KW-0571">Peptide transport</keyword>
<feature type="region of interest" description="Disordered" evidence="9">
    <location>
        <begin position="28"/>
        <end position="100"/>
    </location>
</feature>
<dbReference type="GO" id="GO:0035673">
    <property type="term" value="F:oligopeptide transmembrane transporter activity"/>
    <property type="evidence" value="ECO:0007669"/>
    <property type="project" value="InterPro"/>
</dbReference>
<gene>
    <name evidence="11" type="ORF">PGTUg99_031692</name>
</gene>
<evidence type="ECO:0000256" key="5">
    <source>
        <dbReference type="ARBA" id="ARBA00022856"/>
    </source>
</evidence>
<dbReference type="Proteomes" id="UP000325313">
    <property type="component" value="Unassembled WGS sequence"/>
</dbReference>
<evidence type="ECO:0000256" key="2">
    <source>
        <dbReference type="ARBA" id="ARBA00008807"/>
    </source>
</evidence>
<keyword evidence="8 10" id="KW-0472">Membrane</keyword>
<dbReference type="GO" id="GO:0016020">
    <property type="term" value="C:membrane"/>
    <property type="evidence" value="ECO:0007669"/>
    <property type="project" value="UniProtKB-SubCell"/>
</dbReference>
<dbReference type="InterPro" id="IPR004648">
    <property type="entry name" value="Oligpept_transpt"/>
</dbReference>
<dbReference type="InterPro" id="IPR004813">
    <property type="entry name" value="OPT"/>
</dbReference>
<feature type="transmembrane region" description="Helical" evidence="10">
    <location>
        <begin position="124"/>
        <end position="142"/>
    </location>
</feature>
<keyword evidence="7 10" id="KW-1133">Transmembrane helix</keyword>
<reference evidence="11 12" key="1">
    <citation type="submission" date="2019-05" db="EMBL/GenBank/DDBJ databases">
        <title>Emergence of the Ug99 lineage of the wheat stem rust pathogen through somatic hybridization.</title>
        <authorList>
            <person name="Li F."/>
            <person name="Upadhyaya N.M."/>
            <person name="Sperschneider J."/>
            <person name="Matny O."/>
            <person name="Nguyen-Phuc H."/>
            <person name="Mago R."/>
            <person name="Raley C."/>
            <person name="Miller M.E."/>
            <person name="Silverstein K.A.T."/>
            <person name="Henningsen E."/>
            <person name="Hirsch C.D."/>
            <person name="Visser B."/>
            <person name="Pretorius Z.A."/>
            <person name="Steffenson B.J."/>
            <person name="Schwessinger B."/>
            <person name="Dodds P.N."/>
            <person name="Figueroa M."/>
        </authorList>
    </citation>
    <scope>NUCLEOTIDE SEQUENCE [LARGE SCALE GENOMIC DNA]</scope>
    <source>
        <strain evidence="11 12">Ug99</strain>
    </source>
</reference>
<name>A0A5B0MDP1_PUCGR</name>
<dbReference type="AlphaFoldDB" id="A0A5B0MDP1"/>
<evidence type="ECO:0000256" key="8">
    <source>
        <dbReference type="ARBA" id="ARBA00023136"/>
    </source>
</evidence>
<feature type="compositionally biased region" description="Basic and acidic residues" evidence="9">
    <location>
        <begin position="88"/>
        <end position="100"/>
    </location>
</feature>
<evidence type="ECO:0000256" key="1">
    <source>
        <dbReference type="ARBA" id="ARBA00004141"/>
    </source>
</evidence>
<accession>A0A5B0MDP1</accession>
<feature type="transmembrane region" description="Helical" evidence="10">
    <location>
        <begin position="154"/>
        <end position="174"/>
    </location>
</feature>
<dbReference type="Pfam" id="PF03169">
    <property type="entry name" value="OPT"/>
    <property type="match status" value="1"/>
</dbReference>
<evidence type="ECO:0000256" key="9">
    <source>
        <dbReference type="SAM" id="MobiDB-lite"/>
    </source>
</evidence>
<feature type="compositionally biased region" description="Low complexity" evidence="9">
    <location>
        <begin position="31"/>
        <end position="46"/>
    </location>
</feature>
<proteinExistence type="inferred from homology"/>
<evidence type="ECO:0000256" key="3">
    <source>
        <dbReference type="ARBA" id="ARBA00022448"/>
    </source>
</evidence>
<protein>
    <submittedName>
        <fullName evidence="11">Uncharacterized protein</fullName>
    </submittedName>
</protein>
<keyword evidence="3" id="KW-0813">Transport</keyword>
<keyword evidence="6" id="KW-0653">Protein transport</keyword>
<comment type="similarity">
    <text evidence="2">Belongs to the oligopeptide OPT transporter family.</text>
</comment>
<dbReference type="EMBL" id="VDEP01000473">
    <property type="protein sequence ID" value="KAA1074243.1"/>
    <property type="molecule type" value="Genomic_DNA"/>
</dbReference>
<evidence type="ECO:0000256" key="4">
    <source>
        <dbReference type="ARBA" id="ARBA00022692"/>
    </source>
</evidence>
<sequence length="305" mass="32920">MDSLLKTLGLRGSELKPLQLIKKISSVGCKSTSGSNTTSTTAGTVTQRKGKKSQEIKEPLDFHSDYEKSQTAEKGQPIGTPASSSETLPHEEDIRSDKVSSEDELAMIPLTDDTESPIITVRSLLVGFLVAILGAAVTQLLAAQELFFDQVTSFGMSFGILLSSQLIGYGWAGLLQPILVYPTQVFYPEILPSVSLFYSLCGDGPVAKDQIKFFKRAFLAMGIYEIFPAYIAPAFQAISVFCLTLPKHQLITNIFGGAQPFEGLGFLNISGDWALVGAHGPLYTPLTAQVGKPELSSSVLLYLML</sequence>
<evidence type="ECO:0000256" key="10">
    <source>
        <dbReference type="SAM" id="Phobius"/>
    </source>
</evidence>
<dbReference type="GO" id="GO:0015031">
    <property type="term" value="P:protein transport"/>
    <property type="evidence" value="ECO:0007669"/>
    <property type="project" value="UniProtKB-KW"/>
</dbReference>
<keyword evidence="4 10" id="KW-0812">Transmembrane</keyword>
<evidence type="ECO:0000313" key="12">
    <source>
        <dbReference type="Proteomes" id="UP000325313"/>
    </source>
</evidence>